<dbReference type="InterPro" id="IPR029151">
    <property type="entry name" value="Sensor-like_sf"/>
</dbReference>
<dbReference type="STRING" id="1169143.GCA_000383275_04087"/>
<keyword evidence="1" id="KW-0732">Signal</keyword>
<protein>
    <submittedName>
        <fullName evidence="3">EAL domain-containing protein (Putative c-di-GMP-specific phosphodiesterase class I)</fullName>
    </submittedName>
</protein>
<dbReference type="Gene3D" id="3.20.20.450">
    <property type="entry name" value="EAL domain"/>
    <property type="match status" value="1"/>
</dbReference>
<organism evidence="3 4">
    <name type="scientific">Paraburkholderia bryophila</name>
    <dbReference type="NCBI Taxonomy" id="420952"/>
    <lineage>
        <taxon>Bacteria</taxon>
        <taxon>Pseudomonadati</taxon>
        <taxon>Pseudomonadota</taxon>
        <taxon>Betaproteobacteria</taxon>
        <taxon>Burkholderiales</taxon>
        <taxon>Burkholderiaceae</taxon>
        <taxon>Paraburkholderia</taxon>
    </lineage>
</organism>
<dbReference type="PROSITE" id="PS50883">
    <property type="entry name" value="EAL"/>
    <property type="match status" value="1"/>
</dbReference>
<gene>
    <name evidence="3" type="ORF">BX591_102236</name>
</gene>
<dbReference type="Gene3D" id="3.30.450.20">
    <property type="entry name" value="PAS domain"/>
    <property type="match status" value="1"/>
</dbReference>
<evidence type="ECO:0000259" key="2">
    <source>
        <dbReference type="PROSITE" id="PS50883"/>
    </source>
</evidence>
<dbReference type="AlphaFoldDB" id="A0A329CSX2"/>
<dbReference type="Proteomes" id="UP000248918">
    <property type="component" value="Unassembled WGS sequence"/>
</dbReference>
<feature type="domain" description="EAL" evidence="2">
    <location>
        <begin position="55"/>
        <end position="306"/>
    </location>
</feature>
<dbReference type="CDD" id="cd01948">
    <property type="entry name" value="EAL"/>
    <property type="match status" value="1"/>
</dbReference>
<evidence type="ECO:0000313" key="3">
    <source>
        <dbReference type="EMBL" id="RAS37953.1"/>
    </source>
</evidence>
<reference evidence="3 4" key="1">
    <citation type="submission" date="2018-06" db="EMBL/GenBank/DDBJ databases">
        <title>Genomic Encyclopedia of Type Strains, Phase III (KMG-III): the genomes of soil and plant-associated and newly described type strains.</title>
        <authorList>
            <person name="Whitman W."/>
        </authorList>
    </citation>
    <scope>NUCLEOTIDE SEQUENCE [LARGE SCALE GENOMIC DNA]</scope>
    <source>
        <strain evidence="3 4">LMG 23644</strain>
    </source>
</reference>
<comment type="caution">
    <text evidence="3">The sequence shown here is derived from an EMBL/GenBank/DDBJ whole genome shotgun (WGS) entry which is preliminary data.</text>
</comment>
<evidence type="ECO:0000256" key="1">
    <source>
        <dbReference type="SAM" id="SignalP"/>
    </source>
</evidence>
<proteinExistence type="predicted"/>
<feature type="signal peptide" evidence="1">
    <location>
        <begin position="1"/>
        <end position="20"/>
    </location>
</feature>
<accession>A0A329CSX2</accession>
<dbReference type="InterPro" id="IPR050706">
    <property type="entry name" value="Cyclic-di-GMP_PDE-like"/>
</dbReference>
<dbReference type="SUPFAM" id="SSF141868">
    <property type="entry name" value="EAL domain-like"/>
    <property type="match status" value="1"/>
</dbReference>
<dbReference type="SUPFAM" id="SSF103190">
    <property type="entry name" value="Sensory domain-like"/>
    <property type="match status" value="1"/>
</dbReference>
<evidence type="ECO:0000313" key="4">
    <source>
        <dbReference type="Proteomes" id="UP000248918"/>
    </source>
</evidence>
<dbReference type="InterPro" id="IPR035919">
    <property type="entry name" value="EAL_sf"/>
</dbReference>
<dbReference type="PANTHER" id="PTHR33121:SF76">
    <property type="entry name" value="SIGNALING PROTEIN"/>
    <property type="match status" value="1"/>
</dbReference>
<dbReference type="GO" id="GO:0071111">
    <property type="term" value="F:cyclic-guanylate-specific phosphodiesterase activity"/>
    <property type="evidence" value="ECO:0007669"/>
    <property type="project" value="InterPro"/>
</dbReference>
<dbReference type="InterPro" id="IPR001633">
    <property type="entry name" value="EAL_dom"/>
</dbReference>
<dbReference type="PANTHER" id="PTHR33121">
    <property type="entry name" value="CYCLIC DI-GMP PHOSPHODIESTERASE PDEF"/>
    <property type="match status" value="1"/>
</dbReference>
<sequence length="462" mass="50235">MCFRARIVLARLSCKLPFSACGLVLIMQAHRHLHTTDKMSMIELDPPGFQPPRPMAGDEGSRRTVLYGGYTVFSVFQPVFSVSHRRAIGYHASLRAHDEHAKQVPSHEVFTQAARRGDLLELGRLAESLHLGNFNAFDSHDEWLFLSLHPAALMDTSYGDALLAGLKALGLPPQRVVLEVSEQAGGETTRFAEIVDSLRKSGFLIALDGFGAKHSNIDRVWNLRPDIVTLDRCILAQASEHSHIERVLPGLVSLLHESGQLVLMGGLSTERDALIALECNVDFVQGAFFAGASVDPVKPQAAAGLMDSLSAALRERVAARERAQSARLAPYVTALETAAAQLVAGESVAQATAPLLTLGETARCFVLDGSGRQIGDNVLPPGRASQRAKRFRPLLHSEGASWERRPYFIQAMRAPGRVHLTPPYLSINEAHLCVTASIAAHTPNGTQVLCVDINWEVAAHRN</sequence>
<name>A0A329CSX2_9BURK</name>
<dbReference type="Pfam" id="PF00563">
    <property type="entry name" value="EAL"/>
    <property type="match status" value="1"/>
</dbReference>
<feature type="chain" id="PRO_5016361523" evidence="1">
    <location>
        <begin position="21"/>
        <end position="462"/>
    </location>
</feature>
<dbReference type="EMBL" id="QLTK01000002">
    <property type="protein sequence ID" value="RAS37953.1"/>
    <property type="molecule type" value="Genomic_DNA"/>
</dbReference>
<dbReference type="SMART" id="SM00052">
    <property type="entry name" value="EAL"/>
    <property type="match status" value="1"/>
</dbReference>